<dbReference type="InterPro" id="IPR032859">
    <property type="entry name" value="KH_dom-like"/>
</dbReference>
<feature type="compositionally biased region" description="Basic and acidic residues" evidence="11">
    <location>
        <begin position="482"/>
        <end position="503"/>
    </location>
</feature>
<dbReference type="HAMAP" id="MF_00195">
    <property type="entry name" value="GTPase_Der"/>
    <property type="match status" value="1"/>
</dbReference>
<organism evidence="13 14">
    <name type="scientific">Thermogemmata fonticola</name>
    <dbReference type="NCBI Taxonomy" id="2755323"/>
    <lineage>
        <taxon>Bacteria</taxon>
        <taxon>Pseudomonadati</taxon>
        <taxon>Planctomycetota</taxon>
        <taxon>Planctomycetia</taxon>
        <taxon>Gemmatales</taxon>
        <taxon>Gemmataceae</taxon>
        <taxon>Thermogemmata</taxon>
    </lineage>
</organism>
<dbReference type="CDD" id="cd01894">
    <property type="entry name" value="EngA1"/>
    <property type="match status" value="1"/>
</dbReference>
<reference evidence="13 14" key="1">
    <citation type="submission" date="2020-07" db="EMBL/GenBank/DDBJ databases">
        <title>Thermogemmata thermophila gen. nov., sp. nov., a novel moderate thermophilic planctomycete from a Kamchatka hot spring.</title>
        <authorList>
            <person name="Elcheninov A.G."/>
            <person name="Podosokorskaya O.A."/>
            <person name="Kovaleva O.L."/>
            <person name="Novikov A."/>
            <person name="Bonch-Osmolovskaya E.A."/>
            <person name="Toshchakov S.V."/>
            <person name="Kublanov I.V."/>
        </authorList>
    </citation>
    <scope>NUCLEOTIDE SEQUENCE [LARGE SCALE GENOMIC DNA]</scope>
    <source>
        <strain evidence="13 14">2918</strain>
    </source>
</reference>
<dbReference type="NCBIfam" id="TIGR03594">
    <property type="entry name" value="GTPase_EngA"/>
    <property type="match status" value="1"/>
</dbReference>
<dbReference type="CDD" id="cd01895">
    <property type="entry name" value="EngA2"/>
    <property type="match status" value="1"/>
</dbReference>
<evidence type="ECO:0000256" key="7">
    <source>
        <dbReference type="ARBA" id="ARBA00032345"/>
    </source>
</evidence>
<evidence type="ECO:0000256" key="4">
    <source>
        <dbReference type="ARBA" id="ARBA00022737"/>
    </source>
</evidence>
<protein>
    <recommendedName>
        <fullName evidence="2 8">GTPase Der</fullName>
    </recommendedName>
    <alternativeName>
        <fullName evidence="7 8">GTP-binding protein EngA</fullName>
    </alternativeName>
</protein>
<dbReference type="InterPro" id="IPR005225">
    <property type="entry name" value="Small_GTP-bd"/>
</dbReference>
<proteinExistence type="inferred from homology"/>
<gene>
    <name evidence="8 13" type="primary">der</name>
    <name evidence="13" type="ORF">H0921_08590</name>
</gene>
<dbReference type="NCBIfam" id="TIGR00231">
    <property type="entry name" value="small_GTP"/>
    <property type="match status" value="2"/>
</dbReference>
<dbReference type="InterPro" id="IPR031166">
    <property type="entry name" value="G_ENGA"/>
</dbReference>
<evidence type="ECO:0000256" key="10">
    <source>
        <dbReference type="RuleBase" id="RU004481"/>
    </source>
</evidence>
<evidence type="ECO:0000256" key="6">
    <source>
        <dbReference type="ARBA" id="ARBA00023134"/>
    </source>
</evidence>
<evidence type="ECO:0000256" key="11">
    <source>
        <dbReference type="SAM" id="MobiDB-lite"/>
    </source>
</evidence>
<keyword evidence="5 8" id="KW-0547">Nucleotide-binding</keyword>
<dbReference type="GO" id="GO:0042254">
    <property type="term" value="P:ribosome biogenesis"/>
    <property type="evidence" value="ECO:0007669"/>
    <property type="project" value="UniProtKB-KW"/>
</dbReference>
<evidence type="ECO:0000256" key="3">
    <source>
        <dbReference type="ARBA" id="ARBA00022517"/>
    </source>
</evidence>
<comment type="subunit">
    <text evidence="8">Associates with the 50S ribosomal subunit.</text>
</comment>
<dbReference type="PANTHER" id="PTHR43834">
    <property type="entry name" value="GTPASE DER"/>
    <property type="match status" value="1"/>
</dbReference>
<feature type="domain" description="EngA-type G" evidence="12">
    <location>
        <begin position="12"/>
        <end position="176"/>
    </location>
</feature>
<feature type="region of interest" description="Disordered" evidence="11">
    <location>
        <begin position="442"/>
        <end position="503"/>
    </location>
</feature>
<feature type="domain" description="EngA-type G" evidence="12">
    <location>
        <begin position="185"/>
        <end position="359"/>
    </location>
</feature>
<keyword evidence="3 8" id="KW-0690">Ribosome biogenesis</keyword>
<dbReference type="SUPFAM" id="SSF52540">
    <property type="entry name" value="P-loop containing nucleoside triphosphate hydrolases"/>
    <property type="match status" value="2"/>
</dbReference>
<comment type="function">
    <text evidence="8 10">GTPase that plays an essential role in the late steps of ribosome biogenesis.</text>
</comment>
<dbReference type="EMBL" id="JACEFB010000005">
    <property type="protein sequence ID" value="MBA2226216.1"/>
    <property type="molecule type" value="Genomic_DNA"/>
</dbReference>
<accession>A0A7V8VE10</accession>
<evidence type="ECO:0000256" key="5">
    <source>
        <dbReference type="ARBA" id="ARBA00022741"/>
    </source>
</evidence>
<feature type="binding site" evidence="8">
    <location>
        <begin position="303"/>
        <end position="306"/>
    </location>
    <ligand>
        <name>GTP</name>
        <dbReference type="ChEBI" id="CHEBI:37565"/>
        <label>2</label>
    </ligand>
</feature>
<dbReference type="Proteomes" id="UP000542342">
    <property type="component" value="Unassembled WGS sequence"/>
</dbReference>
<dbReference type="GO" id="GO:0005525">
    <property type="term" value="F:GTP binding"/>
    <property type="evidence" value="ECO:0007669"/>
    <property type="project" value="UniProtKB-UniRule"/>
</dbReference>
<evidence type="ECO:0000256" key="9">
    <source>
        <dbReference type="PROSITE-ProRule" id="PRU01049"/>
    </source>
</evidence>
<dbReference type="GO" id="GO:0043022">
    <property type="term" value="F:ribosome binding"/>
    <property type="evidence" value="ECO:0007669"/>
    <property type="project" value="TreeGrafter"/>
</dbReference>
<evidence type="ECO:0000259" key="12">
    <source>
        <dbReference type="PROSITE" id="PS51712"/>
    </source>
</evidence>
<evidence type="ECO:0000256" key="1">
    <source>
        <dbReference type="ARBA" id="ARBA00008279"/>
    </source>
</evidence>
<dbReference type="RefSeq" id="WP_194537661.1">
    <property type="nucleotide sequence ID" value="NZ_JACEFB010000005.1"/>
</dbReference>
<feature type="binding site" evidence="8">
    <location>
        <begin position="238"/>
        <end position="242"/>
    </location>
    <ligand>
        <name>GTP</name>
        <dbReference type="ChEBI" id="CHEBI:37565"/>
        <label>2</label>
    </ligand>
</feature>
<comment type="caution">
    <text evidence="13">The sequence shown here is derived from an EMBL/GenBank/DDBJ whole genome shotgun (WGS) entry which is preliminary data.</text>
</comment>
<dbReference type="Gene3D" id="3.30.300.20">
    <property type="match status" value="1"/>
</dbReference>
<feature type="binding site" evidence="8">
    <location>
        <begin position="128"/>
        <end position="131"/>
    </location>
    <ligand>
        <name>GTP</name>
        <dbReference type="ChEBI" id="CHEBI:37565"/>
        <label>1</label>
    </ligand>
</feature>
<dbReference type="InterPro" id="IPR027417">
    <property type="entry name" value="P-loop_NTPase"/>
</dbReference>
<dbReference type="Pfam" id="PF14714">
    <property type="entry name" value="KH_dom-like"/>
    <property type="match status" value="1"/>
</dbReference>
<keyword evidence="6 8" id="KW-0342">GTP-binding</keyword>
<evidence type="ECO:0000313" key="13">
    <source>
        <dbReference type="EMBL" id="MBA2226216.1"/>
    </source>
</evidence>
<dbReference type="AlphaFoldDB" id="A0A7V8VE10"/>
<dbReference type="InterPro" id="IPR016484">
    <property type="entry name" value="GTPase_Der"/>
</dbReference>
<evidence type="ECO:0000256" key="2">
    <source>
        <dbReference type="ARBA" id="ARBA00020953"/>
    </source>
</evidence>
<dbReference type="FunFam" id="3.40.50.300:FF:000040">
    <property type="entry name" value="GTPase Der"/>
    <property type="match status" value="1"/>
</dbReference>
<feature type="binding site" evidence="8">
    <location>
        <begin position="65"/>
        <end position="69"/>
    </location>
    <ligand>
        <name>GTP</name>
        <dbReference type="ChEBI" id="CHEBI:37565"/>
        <label>1</label>
    </ligand>
</feature>
<dbReference type="Gene3D" id="3.40.50.300">
    <property type="entry name" value="P-loop containing nucleotide triphosphate hydrolases"/>
    <property type="match status" value="2"/>
</dbReference>
<evidence type="ECO:0000256" key="8">
    <source>
        <dbReference type="HAMAP-Rule" id="MF_00195"/>
    </source>
</evidence>
<dbReference type="PANTHER" id="PTHR43834:SF6">
    <property type="entry name" value="GTPASE DER"/>
    <property type="match status" value="1"/>
</dbReference>
<evidence type="ECO:0000313" key="14">
    <source>
        <dbReference type="Proteomes" id="UP000542342"/>
    </source>
</evidence>
<dbReference type="InterPro" id="IPR006073">
    <property type="entry name" value="GTP-bd"/>
</dbReference>
<dbReference type="PIRSF" id="PIRSF006485">
    <property type="entry name" value="GTP-binding_EngA"/>
    <property type="match status" value="1"/>
</dbReference>
<feature type="binding site" evidence="8">
    <location>
        <begin position="18"/>
        <end position="25"/>
    </location>
    <ligand>
        <name>GTP</name>
        <dbReference type="ChEBI" id="CHEBI:37565"/>
        <label>1</label>
    </ligand>
</feature>
<dbReference type="Pfam" id="PF01926">
    <property type="entry name" value="MMR_HSR1"/>
    <property type="match status" value="2"/>
</dbReference>
<keyword evidence="14" id="KW-1185">Reference proteome</keyword>
<feature type="binding site" evidence="8">
    <location>
        <begin position="191"/>
        <end position="198"/>
    </location>
    <ligand>
        <name>GTP</name>
        <dbReference type="ChEBI" id="CHEBI:37565"/>
        <label>2</label>
    </ligand>
</feature>
<dbReference type="InterPro" id="IPR015946">
    <property type="entry name" value="KH_dom-like_a/b"/>
</dbReference>
<keyword evidence="4 10" id="KW-0677">Repeat</keyword>
<comment type="similarity">
    <text evidence="1 8 9 10">Belongs to the TRAFAC class TrmE-Era-EngA-EngB-Septin-like GTPase superfamily. EngA (Der) GTPase family.</text>
</comment>
<dbReference type="PROSITE" id="PS51712">
    <property type="entry name" value="G_ENGA"/>
    <property type="match status" value="2"/>
</dbReference>
<sequence>MAGARREGSGLPVVAIVGRPNVGKSSLFNWLVGRRISIVDPTPGVTRDRVSATVEYAGRYFELVDTGGVGVVDRADLSTAVERQIEYALASAAVVVFVVDVRSGLVGLDEEVAERLRRWGKPVILAANKADTEVLACAVGDFYKLGFGAPLPVSAEQKRGKEELLEAILSRLPAAEVTAPPEAALKLAVVGRRNAGKSTFINSLAGAERVIVSEVPGTTRDSIDVRIERDGRVYLVIDTAGVRKRSSLADSIEFYSLHRAERAIRRADVVLHFLDAQLRIGRVDKQLADYIVREHKPAIFVVNKWDLVKDRVTTEAMGEYLRRVFPMLEHVPIAFISAKSGRNVLRVVHLAAELHKQAGVRVNTGDLNRVLRQALEAYSPPLRHNRVPKLYYATQVAVHPPTIVLFTNGPELFDAVYLRYLSRVLRDHFPFPEVALKLVLRGRSGGGSRDGDDGGTAAQEMAAEQLADPETEPFSLAEEETPMPRREPSMRRSKTDNPDTWKL</sequence>
<feature type="compositionally biased region" description="Acidic residues" evidence="11">
    <location>
        <begin position="467"/>
        <end position="481"/>
    </location>
</feature>
<name>A0A7V8VE10_9BACT</name>